<organism evidence="1 2">
    <name type="scientific">Gordonia desulfuricans</name>
    <dbReference type="NCBI Taxonomy" id="89051"/>
    <lineage>
        <taxon>Bacteria</taxon>
        <taxon>Bacillati</taxon>
        <taxon>Actinomycetota</taxon>
        <taxon>Actinomycetes</taxon>
        <taxon>Mycobacteriales</taxon>
        <taxon>Gordoniaceae</taxon>
        <taxon>Gordonia</taxon>
    </lineage>
</organism>
<dbReference type="Proteomes" id="UP000466307">
    <property type="component" value="Unassembled WGS sequence"/>
</dbReference>
<keyword evidence="2" id="KW-1185">Reference proteome</keyword>
<protein>
    <submittedName>
        <fullName evidence="1">Uncharacterized protein</fullName>
    </submittedName>
</protein>
<sequence length="156" mass="16801">MRKTPILDTEPVWTQPLLTTPDLAELVGITEAAMTKRIQKSGFPEPAEVDGRRRLWSYAQVLTLFTDLGDIELVATVTEAIHRRDAQLAARVDALQATIQTDLDEIETERAALTAFGELLAPLNQLLAQLAEGAAALRSEITDYTGAGADSEAGAA</sequence>
<dbReference type="RefSeq" id="WP_157079390.1">
    <property type="nucleotide sequence ID" value="NZ_JAADZU010000037.1"/>
</dbReference>
<gene>
    <name evidence="1" type="ORF">GYA93_12595</name>
</gene>
<evidence type="ECO:0000313" key="1">
    <source>
        <dbReference type="EMBL" id="NDK90410.1"/>
    </source>
</evidence>
<accession>A0A7K3LQD8</accession>
<name>A0A7K3LQD8_9ACTN</name>
<dbReference type="EMBL" id="JAADZU010000037">
    <property type="protein sequence ID" value="NDK90410.1"/>
    <property type="molecule type" value="Genomic_DNA"/>
</dbReference>
<dbReference type="AlphaFoldDB" id="A0A7K3LQD8"/>
<comment type="caution">
    <text evidence="1">The sequence shown here is derived from an EMBL/GenBank/DDBJ whole genome shotgun (WGS) entry which is preliminary data.</text>
</comment>
<reference evidence="1 2" key="1">
    <citation type="submission" date="2020-01" db="EMBL/GenBank/DDBJ databases">
        <title>Investigation of new actinobacteria for the biodesulphurisation of diesel fuel.</title>
        <authorList>
            <person name="Athi Narayanan S.M."/>
        </authorList>
    </citation>
    <scope>NUCLEOTIDE SEQUENCE [LARGE SCALE GENOMIC DNA]</scope>
    <source>
        <strain evidence="1 2">213E</strain>
    </source>
</reference>
<proteinExistence type="predicted"/>
<evidence type="ECO:0000313" key="2">
    <source>
        <dbReference type="Proteomes" id="UP000466307"/>
    </source>
</evidence>